<dbReference type="SUPFAM" id="SSF55200">
    <property type="entry name" value="Translation initiation factor IF3, C-terminal domain"/>
    <property type="match status" value="1"/>
</dbReference>
<keyword evidence="3" id="KW-0648">Protein biosynthesis</keyword>
<comment type="similarity">
    <text evidence="1">Belongs to the IF-3 family.</text>
</comment>
<evidence type="ECO:0000256" key="4">
    <source>
        <dbReference type="SAM" id="MobiDB-lite"/>
    </source>
</evidence>
<evidence type="ECO:0000256" key="3">
    <source>
        <dbReference type="ARBA" id="ARBA00022917"/>
    </source>
</evidence>
<feature type="compositionally biased region" description="Basic and acidic residues" evidence="4">
    <location>
        <begin position="153"/>
        <end position="170"/>
    </location>
</feature>
<dbReference type="InParanoid" id="W3X4K2"/>
<dbReference type="HOGENOM" id="CLU_062478_0_0_1"/>
<accession>W3X4K2</accession>
<evidence type="ECO:0000313" key="5">
    <source>
        <dbReference type="EMBL" id="ETS80307.1"/>
    </source>
</evidence>
<dbReference type="STRING" id="1229662.W3X4K2"/>
<dbReference type="eggNOG" id="ENOG502QWD8">
    <property type="taxonomic scope" value="Eukaryota"/>
</dbReference>
<dbReference type="PANTHER" id="PTHR10938:SF0">
    <property type="entry name" value="TRANSLATION INITIATION FACTOR IF-3, MITOCHONDRIAL"/>
    <property type="match status" value="1"/>
</dbReference>
<dbReference type="AlphaFoldDB" id="W3X4K2"/>
<dbReference type="PANTHER" id="PTHR10938">
    <property type="entry name" value="TRANSLATION INITIATION FACTOR IF-3"/>
    <property type="match status" value="1"/>
</dbReference>
<dbReference type="RefSeq" id="XP_007834608.1">
    <property type="nucleotide sequence ID" value="XM_007836417.1"/>
</dbReference>
<feature type="compositionally biased region" description="Acidic residues" evidence="4">
    <location>
        <begin position="142"/>
        <end position="152"/>
    </location>
</feature>
<dbReference type="OrthoDB" id="21573at2759"/>
<feature type="region of interest" description="Disordered" evidence="4">
    <location>
        <begin position="46"/>
        <end position="79"/>
    </location>
</feature>
<dbReference type="GO" id="GO:0032790">
    <property type="term" value="P:ribosome disassembly"/>
    <property type="evidence" value="ECO:0007669"/>
    <property type="project" value="TreeGrafter"/>
</dbReference>
<name>W3X4K2_PESFW</name>
<dbReference type="GO" id="GO:0005739">
    <property type="term" value="C:mitochondrion"/>
    <property type="evidence" value="ECO:0007669"/>
    <property type="project" value="TreeGrafter"/>
</dbReference>
<protein>
    <recommendedName>
        <fullName evidence="7">Translation initiation factor 3 C-terminal domain-containing protein</fullName>
    </recommendedName>
</protein>
<keyword evidence="2" id="KW-0396">Initiation factor</keyword>
<dbReference type="GO" id="GO:0043022">
    <property type="term" value="F:ribosome binding"/>
    <property type="evidence" value="ECO:0007669"/>
    <property type="project" value="TreeGrafter"/>
</dbReference>
<dbReference type="GeneID" id="19272849"/>
<dbReference type="Proteomes" id="UP000030651">
    <property type="component" value="Unassembled WGS sequence"/>
</dbReference>
<dbReference type="Gene3D" id="3.30.110.10">
    <property type="entry name" value="Translation initiation factor 3 (IF-3), C-terminal domain"/>
    <property type="match status" value="1"/>
</dbReference>
<dbReference type="GO" id="GO:0070124">
    <property type="term" value="P:mitochondrial translational initiation"/>
    <property type="evidence" value="ECO:0007669"/>
    <property type="project" value="TreeGrafter"/>
</dbReference>
<feature type="region of interest" description="Disordered" evidence="4">
    <location>
        <begin position="133"/>
        <end position="170"/>
    </location>
</feature>
<gene>
    <name evidence="5" type="ORF">PFICI_07836</name>
</gene>
<dbReference type="InterPro" id="IPR001288">
    <property type="entry name" value="Translation_initiation_fac_3"/>
</dbReference>
<dbReference type="KEGG" id="pfy:PFICI_07836"/>
<sequence length="288" mass="32395">MRPAHCLFSPSRALRSVFLPAQLEMATNITRLPVYLLAPRLFSTSSPRSFIRSRPKPPSSGGGGGGQKQGGKLPSNLPSDNAIPYTWIRVAECQKHGMKPMNPNTDLSIPLRARDVLRNLDRAKYTLVMVALPPSKQRRQDDEEAQDEEDVEDQPRTPQELEERERRDSPVCRIIDKQAHVRDQEDKAKEARRKELNRKEIELNWAIAPNDLQHRLKQMRAFLEKGKRVEIMIAKKRGGRVATADEAAALLEALKEAAAETKATQVKITGQFPAVVRLIYEGKAPKSA</sequence>
<evidence type="ECO:0000313" key="6">
    <source>
        <dbReference type="Proteomes" id="UP000030651"/>
    </source>
</evidence>
<evidence type="ECO:0000256" key="2">
    <source>
        <dbReference type="ARBA" id="ARBA00022540"/>
    </source>
</evidence>
<organism evidence="5 6">
    <name type="scientific">Pestalotiopsis fici (strain W106-1 / CGMCC3.15140)</name>
    <dbReference type="NCBI Taxonomy" id="1229662"/>
    <lineage>
        <taxon>Eukaryota</taxon>
        <taxon>Fungi</taxon>
        <taxon>Dikarya</taxon>
        <taxon>Ascomycota</taxon>
        <taxon>Pezizomycotina</taxon>
        <taxon>Sordariomycetes</taxon>
        <taxon>Xylariomycetidae</taxon>
        <taxon>Amphisphaeriales</taxon>
        <taxon>Sporocadaceae</taxon>
        <taxon>Pestalotiopsis</taxon>
    </lineage>
</organism>
<reference evidence="6" key="1">
    <citation type="journal article" date="2015" name="BMC Genomics">
        <title>Genomic and transcriptomic analysis of the endophytic fungus Pestalotiopsis fici reveals its lifestyle and high potential for synthesis of natural products.</title>
        <authorList>
            <person name="Wang X."/>
            <person name="Zhang X."/>
            <person name="Liu L."/>
            <person name="Xiang M."/>
            <person name="Wang W."/>
            <person name="Sun X."/>
            <person name="Che Y."/>
            <person name="Guo L."/>
            <person name="Liu G."/>
            <person name="Guo L."/>
            <person name="Wang C."/>
            <person name="Yin W.B."/>
            <person name="Stadler M."/>
            <person name="Zhang X."/>
            <person name="Liu X."/>
        </authorList>
    </citation>
    <scope>NUCLEOTIDE SEQUENCE [LARGE SCALE GENOMIC DNA]</scope>
    <source>
        <strain evidence="6">W106-1 / CGMCC3.15140</strain>
    </source>
</reference>
<dbReference type="OMA" id="INWAIAP"/>
<dbReference type="InterPro" id="IPR036788">
    <property type="entry name" value="T_IF-3_C_sf"/>
</dbReference>
<evidence type="ECO:0000256" key="1">
    <source>
        <dbReference type="ARBA" id="ARBA00005439"/>
    </source>
</evidence>
<keyword evidence="6" id="KW-1185">Reference proteome</keyword>
<proteinExistence type="inferred from homology"/>
<dbReference type="EMBL" id="KI912113">
    <property type="protein sequence ID" value="ETS80307.1"/>
    <property type="molecule type" value="Genomic_DNA"/>
</dbReference>
<dbReference type="GO" id="GO:0003743">
    <property type="term" value="F:translation initiation factor activity"/>
    <property type="evidence" value="ECO:0007669"/>
    <property type="project" value="UniProtKB-KW"/>
</dbReference>
<feature type="compositionally biased region" description="Gly residues" evidence="4">
    <location>
        <begin position="60"/>
        <end position="69"/>
    </location>
</feature>
<evidence type="ECO:0008006" key="7">
    <source>
        <dbReference type="Google" id="ProtNLM"/>
    </source>
</evidence>